<sequence>HRIESTVDIQLAVSRDGCQWQRPERRAIVDRRIDEETFGCLYASPNLIVVGDQWRLPLQASRSPHDFRRRRATYPPDNELRWASWKPDRLVGLEAEDEGSVVLVERQLSGAPMRLNYRTAHDGWIRVELVEPPHTPPQPVEALPCFGIQEAEAISGDELQRVVHWGGRSDLSALKGREVALRLHLRRAQVFCIEL</sequence>
<dbReference type="AlphaFoldDB" id="A0A382M9G8"/>
<protein>
    <submittedName>
        <fullName evidence="1">Uncharacterized protein</fullName>
    </submittedName>
</protein>
<evidence type="ECO:0000313" key="1">
    <source>
        <dbReference type="EMBL" id="SVC44675.1"/>
    </source>
</evidence>
<proteinExistence type="predicted"/>
<feature type="non-terminal residue" evidence="1">
    <location>
        <position position="1"/>
    </location>
</feature>
<dbReference type="EMBL" id="UINC01091704">
    <property type="protein sequence ID" value="SVC44675.1"/>
    <property type="molecule type" value="Genomic_DNA"/>
</dbReference>
<name>A0A382M9G8_9ZZZZ</name>
<reference evidence="1" key="1">
    <citation type="submission" date="2018-05" db="EMBL/GenBank/DDBJ databases">
        <authorList>
            <person name="Lanie J.A."/>
            <person name="Ng W.-L."/>
            <person name="Kazmierczak K.M."/>
            <person name="Andrzejewski T.M."/>
            <person name="Davidsen T.M."/>
            <person name="Wayne K.J."/>
            <person name="Tettelin H."/>
            <person name="Glass J.I."/>
            <person name="Rusch D."/>
            <person name="Podicherti R."/>
            <person name="Tsui H.-C.T."/>
            <person name="Winkler M.E."/>
        </authorList>
    </citation>
    <scope>NUCLEOTIDE SEQUENCE</scope>
</reference>
<gene>
    <name evidence="1" type="ORF">METZ01_LOCUS297529</name>
</gene>
<organism evidence="1">
    <name type="scientific">marine metagenome</name>
    <dbReference type="NCBI Taxonomy" id="408172"/>
    <lineage>
        <taxon>unclassified sequences</taxon>
        <taxon>metagenomes</taxon>
        <taxon>ecological metagenomes</taxon>
    </lineage>
</organism>
<accession>A0A382M9G8</accession>